<name>A0AAW7Z7W8_9FIRM</name>
<sequence length="477" mass="53610">MNNYQQPNWQEEMRIRVDINNMMEEFIGPEEGFSRRQIASLDSQIRLAHHNMREKRKKGGMDWRELPFNQDDLIEAINKTAEDIRGRYEAFVVLGIGGSALGPLAVQTALNHLHYNELQAEKRVGPRFYVVDNVDPERMQALFDIIDLQKTVFNVISKSGSTSETMSQFMIVSKMLKEKLGSDYAKNIIATTDQAKGNLIRLAKEEGYTTFIIPEGVGGRFSELSPVGLLPAAVCGIDIKELLAGAAFMDKICDQEEVFQNPAYILAVLQYLAMKNGKNISVMMPYADSLKFFADWYAQLWAESLGKRMDLSNNEVYTGQTPVKALGTTDQHSQVQLYTEGPFDKVVTFLGVGKYRISMEIPKIFLDIPAVAFLGGHTMEELITAEQLATEYALMKAQRLNCTITLPEVNAFTIGQLIQLLEIKTAFAGELLNINAFDQPGVEEGKNATYALLGRPGYEDKKEELDSRPAKRKEYIL</sequence>
<comment type="caution">
    <text evidence="10">The sequence shown here is derived from an EMBL/GenBank/DDBJ whole genome shotgun (WGS) entry which is preliminary data.</text>
</comment>
<accession>A0AAW7Z7W8</accession>
<dbReference type="PANTHER" id="PTHR11469:SF1">
    <property type="entry name" value="GLUCOSE-6-PHOSPHATE ISOMERASE"/>
    <property type="match status" value="1"/>
</dbReference>
<dbReference type="GO" id="GO:0006094">
    <property type="term" value="P:gluconeogenesis"/>
    <property type="evidence" value="ECO:0007669"/>
    <property type="project" value="UniProtKB-UniRule"/>
</dbReference>
<evidence type="ECO:0000256" key="2">
    <source>
        <dbReference type="ARBA" id="ARBA00006604"/>
    </source>
</evidence>
<comment type="pathway">
    <text evidence="8">Carbohydrate biosynthesis; gluconeogenesis.</text>
</comment>
<comment type="similarity">
    <text evidence="2 8 9">Belongs to the GPI family.</text>
</comment>
<dbReference type="GO" id="GO:0005829">
    <property type="term" value="C:cytosol"/>
    <property type="evidence" value="ECO:0007669"/>
    <property type="project" value="TreeGrafter"/>
</dbReference>
<dbReference type="FunFam" id="3.40.50.10490:FF:000016">
    <property type="entry name" value="Glucose-6-phosphate isomerase"/>
    <property type="match status" value="1"/>
</dbReference>
<feature type="active site" evidence="8">
    <location>
        <position position="446"/>
    </location>
</feature>
<dbReference type="GO" id="GO:0097367">
    <property type="term" value="F:carbohydrate derivative binding"/>
    <property type="evidence" value="ECO:0007669"/>
    <property type="project" value="InterPro"/>
</dbReference>
<keyword evidence="4 8" id="KW-0963">Cytoplasm</keyword>
<protein>
    <recommendedName>
        <fullName evidence="8">Glucose-6-phosphate isomerase</fullName>
        <shortName evidence="8">GPI</shortName>
        <ecNumber evidence="8">5.3.1.9</ecNumber>
    </recommendedName>
    <alternativeName>
        <fullName evidence="8">Phosphoglucose isomerase</fullName>
        <shortName evidence="8">PGI</shortName>
    </alternativeName>
    <alternativeName>
        <fullName evidence="8">Phosphohexose isomerase</fullName>
        <shortName evidence="8">PHI</shortName>
    </alternativeName>
</protein>
<keyword evidence="6 8" id="KW-0413">Isomerase</keyword>
<dbReference type="AlphaFoldDB" id="A0AAW7Z7W8"/>
<dbReference type="GO" id="GO:0006096">
    <property type="term" value="P:glycolytic process"/>
    <property type="evidence" value="ECO:0007669"/>
    <property type="project" value="UniProtKB-UniRule"/>
</dbReference>
<dbReference type="InterPro" id="IPR035476">
    <property type="entry name" value="SIS_PGI_1"/>
</dbReference>
<dbReference type="InterPro" id="IPR001672">
    <property type="entry name" value="G6P_Isomerase"/>
</dbReference>
<dbReference type="CDD" id="cd05015">
    <property type="entry name" value="SIS_PGI_1"/>
    <property type="match status" value="1"/>
</dbReference>
<gene>
    <name evidence="8" type="primary">pgi</name>
    <name evidence="10" type="ORF">P6N53_00150</name>
</gene>
<dbReference type="SUPFAM" id="SSF53697">
    <property type="entry name" value="SIS domain"/>
    <property type="match status" value="1"/>
</dbReference>
<dbReference type="InterPro" id="IPR046348">
    <property type="entry name" value="SIS_dom_sf"/>
</dbReference>
<dbReference type="HAMAP" id="MF_00473">
    <property type="entry name" value="G6P_isomerase"/>
    <property type="match status" value="1"/>
</dbReference>
<evidence type="ECO:0000256" key="8">
    <source>
        <dbReference type="HAMAP-Rule" id="MF_00473"/>
    </source>
</evidence>
<evidence type="ECO:0000256" key="6">
    <source>
        <dbReference type="ARBA" id="ARBA00023235"/>
    </source>
</evidence>
<dbReference type="GO" id="GO:0004347">
    <property type="term" value="F:glucose-6-phosphate isomerase activity"/>
    <property type="evidence" value="ECO:0007669"/>
    <property type="project" value="UniProtKB-UniRule"/>
</dbReference>
<reference evidence="10" key="1">
    <citation type="journal article" date="2023" name="J. Hazard. Mater.">
        <title>Anaerobic biodegradation of pyrene and benzo[a]pyrene by a new sulfate-reducing Desulforamulus aquiferis strain DSA.</title>
        <authorList>
            <person name="Zhang Z."/>
            <person name="Sun J."/>
            <person name="Gong X."/>
            <person name="Wang C."/>
            <person name="Wang H."/>
        </authorList>
    </citation>
    <scope>NUCLEOTIDE SEQUENCE</scope>
    <source>
        <strain evidence="10">DSA</strain>
    </source>
</reference>
<dbReference type="InterPro" id="IPR035482">
    <property type="entry name" value="SIS_PGI_2"/>
</dbReference>
<organism evidence="10 11">
    <name type="scientific">Desulforamulus aquiferis</name>
    <dbReference type="NCBI Taxonomy" id="1397668"/>
    <lineage>
        <taxon>Bacteria</taxon>
        <taxon>Bacillati</taxon>
        <taxon>Bacillota</taxon>
        <taxon>Clostridia</taxon>
        <taxon>Eubacteriales</taxon>
        <taxon>Peptococcaceae</taxon>
        <taxon>Desulforamulus</taxon>
    </lineage>
</organism>
<reference evidence="10" key="2">
    <citation type="submission" date="2023-03" db="EMBL/GenBank/DDBJ databases">
        <authorList>
            <person name="Zhang Z."/>
        </authorList>
    </citation>
    <scope>NUCLEOTIDE SEQUENCE</scope>
    <source>
        <strain evidence="10">DSA</strain>
    </source>
</reference>
<feature type="active site" evidence="8">
    <location>
        <position position="332"/>
    </location>
</feature>
<dbReference type="Proteomes" id="UP001172911">
    <property type="component" value="Unassembled WGS sequence"/>
</dbReference>
<dbReference type="RefSeq" id="WP_304540194.1">
    <property type="nucleotide sequence ID" value="NZ_JARPTC010000001.1"/>
</dbReference>
<comment type="subcellular location">
    <subcellularLocation>
        <location evidence="8">Cytoplasm</location>
    </subcellularLocation>
</comment>
<dbReference type="PRINTS" id="PR00662">
    <property type="entry name" value="G6PISOMERASE"/>
</dbReference>
<evidence type="ECO:0000256" key="5">
    <source>
        <dbReference type="ARBA" id="ARBA00023152"/>
    </source>
</evidence>
<evidence type="ECO:0000256" key="7">
    <source>
        <dbReference type="ARBA" id="ARBA00029321"/>
    </source>
</evidence>
<evidence type="ECO:0000256" key="1">
    <source>
        <dbReference type="ARBA" id="ARBA00004926"/>
    </source>
</evidence>
<dbReference type="Pfam" id="PF00342">
    <property type="entry name" value="PGI"/>
    <property type="match status" value="1"/>
</dbReference>
<comment type="pathway">
    <text evidence="1 8 9">Carbohydrate degradation; glycolysis; D-glyceraldehyde 3-phosphate and glycerone phosphate from D-glucose: step 2/4.</text>
</comment>
<keyword evidence="11" id="KW-1185">Reference proteome</keyword>
<dbReference type="GO" id="GO:0051156">
    <property type="term" value="P:glucose 6-phosphate metabolic process"/>
    <property type="evidence" value="ECO:0007669"/>
    <property type="project" value="TreeGrafter"/>
</dbReference>
<dbReference type="GO" id="GO:0048029">
    <property type="term" value="F:monosaccharide binding"/>
    <property type="evidence" value="ECO:0007669"/>
    <property type="project" value="TreeGrafter"/>
</dbReference>
<dbReference type="PROSITE" id="PS00174">
    <property type="entry name" value="P_GLUCOSE_ISOMERASE_2"/>
    <property type="match status" value="1"/>
</dbReference>
<dbReference type="CDD" id="cd05016">
    <property type="entry name" value="SIS_PGI_2"/>
    <property type="match status" value="1"/>
</dbReference>
<dbReference type="PROSITE" id="PS51463">
    <property type="entry name" value="P_GLUCOSE_ISOMERASE_3"/>
    <property type="match status" value="1"/>
</dbReference>
<keyword evidence="5 8" id="KW-0324">Glycolysis</keyword>
<evidence type="ECO:0000256" key="3">
    <source>
        <dbReference type="ARBA" id="ARBA00022432"/>
    </source>
</evidence>
<dbReference type="Gene3D" id="3.40.50.10490">
    <property type="entry name" value="Glucose-6-phosphate isomerase like protein, domain 1"/>
    <property type="match status" value="2"/>
</dbReference>
<feature type="active site" description="Proton donor" evidence="8">
    <location>
        <position position="303"/>
    </location>
</feature>
<dbReference type="EMBL" id="JARPTC010000001">
    <property type="protein sequence ID" value="MDO7785641.1"/>
    <property type="molecule type" value="Genomic_DNA"/>
</dbReference>
<proteinExistence type="inferred from homology"/>
<dbReference type="InterPro" id="IPR018189">
    <property type="entry name" value="Phosphoglucose_isomerase_CS"/>
</dbReference>
<evidence type="ECO:0000313" key="11">
    <source>
        <dbReference type="Proteomes" id="UP001172911"/>
    </source>
</evidence>
<evidence type="ECO:0000256" key="9">
    <source>
        <dbReference type="RuleBase" id="RU000612"/>
    </source>
</evidence>
<evidence type="ECO:0000256" key="4">
    <source>
        <dbReference type="ARBA" id="ARBA00022490"/>
    </source>
</evidence>
<keyword evidence="3 8" id="KW-0312">Gluconeogenesis</keyword>
<dbReference type="PANTHER" id="PTHR11469">
    <property type="entry name" value="GLUCOSE-6-PHOSPHATE ISOMERASE"/>
    <property type="match status" value="1"/>
</dbReference>
<comment type="catalytic activity">
    <reaction evidence="7 8 9">
        <text>alpha-D-glucose 6-phosphate = beta-D-fructose 6-phosphate</text>
        <dbReference type="Rhea" id="RHEA:11816"/>
        <dbReference type="ChEBI" id="CHEBI:57634"/>
        <dbReference type="ChEBI" id="CHEBI:58225"/>
        <dbReference type="EC" id="5.3.1.9"/>
    </reaction>
</comment>
<dbReference type="FunFam" id="3.40.50.10490:FF:000071">
    <property type="entry name" value="Glucose-6-phosphate isomerase"/>
    <property type="match status" value="1"/>
</dbReference>
<evidence type="ECO:0000313" key="10">
    <source>
        <dbReference type="EMBL" id="MDO7785641.1"/>
    </source>
</evidence>
<comment type="function">
    <text evidence="8">Catalyzes the reversible isomerization of glucose-6-phosphate to fructose-6-phosphate.</text>
</comment>
<dbReference type="EC" id="5.3.1.9" evidence="8"/>